<dbReference type="InterPro" id="IPR044046">
    <property type="entry name" value="E3_ligase_UBR-like_C"/>
</dbReference>
<comment type="similarity">
    <text evidence="8 10">Belongs to the E3 ubiquitin-protein ligase UBR1-like family.</text>
</comment>
<comment type="pathway">
    <text evidence="2 10">Protein modification; protein ubiquitination.</text>
</comment>
<evidence type="ECO:0000256" key="9">
    <source>
        <dbReference type="PROSITE-ProRule" id="PRU00508"/>
    </source>
</evidence>
<dbReference type="GO" id="GO:0016567">
    <property type="term" value="P:protein ubiquitination"/>
    <property type="evidence" value="ECO:0007669"/>
    <property type="project" value="UniProtKB-UniRule"/>
</dbReference>
<dbReference type="Pfam" id="PF22960">
    <property type="entry name" value="WHD_UBR1"/>
    <property type="match status" value="1"/>
</dbReference>
<keyword evidence="5 10" id="KW-0863">Zinc-finger</keyword>
<keyword evidence="7 10" id="KW-0862">Zinc</keyword>
<dbReference type="Pfam" id="PF02207">
    <property type="entry name" value="zf-UBR"/>
    <property type="match status" value="1"/>
</dbReference>
<keyword evidence="6 10" id="KW-0833">Ubl conjugation pathway</keyword>
<sequence length="1766" mass="198547">MPTHSMGSSAFMQSLLSTEDEQRTAEQLKSACDELKDSGASAFGSEWDSSLPADIREKCREVDMFIDQVLGEDVSMEQQTEAIEKCKTLIAQGQNAEEFRKIMSTFDAATKCGAVWESNAVAFRCATCGYNPCMSLCADCFQAGDHTGHDFNRFFSQAGGACDCGDPQVIREFGFCPRHGPNALKNRPAPPKNVVSVAEFVIPKLFVRLFLRFREQYRVCGRPDDDGSHRESGSSIGKMLVDSCSNLVTLIQDLINHGGPLRTVMADILLDTDLYDRLSKTREDDRVTLSLDWRSHAALRYSMGTLESICNDADRELIGPVLCEEMKMESLLHELSFWLARLYFPQKLVTIALSLLPVDHYQIPFATSFFALYPQSAQLLIESSNFEADNSLDGIGSRIIHISVQILSSESVCTALDDKLNLLRMLMVCTDRIIGSQLVPSYLIQDAEYWMTDKAHTPASRHEIVDCSNATVVQRHAYWSVVSDLHNALSHRNLTIKFLRDRELLDRYCRFVSRLQGINLNWRVVRGEHVDYESRTYQTAFTVEWEASAATMWNLVFSIDSEVVDCYKALFANIVDQIKRWFLAIGMRSDSLRSSALRVSFHLPLHRHLAAVILRGMDTNLPVTLPDENTLRRLVVHPMRIQAARAEIAAGMWVRNGLGIRYQAFLYVQSHLCTAFADLDIALLQIAAANVNPEWFIAAILESFYLVDSFELRPKTDSSIELTDNWSDYLLEGALRLLSELLTIRANVGLSIVETVELEVATALCFSDKAHSQIKEILPEKSSRSENLHGRYLDDALEKLAVYSEPDLTDMDGRLVQGLYTPKQQVWLELFDPVFCRLRAAQLKDFAGACERYEKMLKMEKLIEQSAKPWPPYRIPSSKPHSLVRNVESLLNTPSFFGFLHVVLNKAVTKDGSVSETSLQLVIYLLTLAAELALSPDASAEKKSFTPFNDAIGSVTEPWSKATTISEKFLVSTSNEEDNSVMALIVKLLRMHSEKEKVNDFLKMTDPRTAVVGDASFFISRLLALLHQNSVCRSRLDSIIFGNGEESSAMDTSASPTMEQMEQKTTIAMRRAEVRKRQEQLMERLASRQKNIMNSLMKSEGLSQMQMDAMDTTEDLSIREYECVICNDSSPSSIIRPIGLIVRVQGSSTIGRSVSRSSAPINLLTLSEEKVSRRTKQDWMREKKKVLVDVLELQKEDRFAGDSIFLGEGVEVKTCGHYAHAECHQAYTKTLRDDRQLRDNLQVNRLEYPCPMCRRAANALLPIAVSSGVEKSKLPDANFAEKLKRIRECLRSVGHEDLDARSPYAQSFLNFLGQCRRWSRRFVDEELSTVGHTLSLGVLKTNLQLLAYFGLEHIADSQLNRSLPIDALVHGSCWRVSDSDSDRMLLDWSALIRPVSTDVLHDGIGGSIPLLLCELDELLVRSSVAIISSASLTAHDKLDLLLAAYQAVLCAQVVQTSVKMVVRVSDSQLNEWKQKAADCSTEKQKVGILEEGFLKVLQQFSIAHRQEQAKVITTVIVDVNAELEAACSQIARLMAVLCRDCGLKQYTDDEVDFSSFASLHSYLIGNEAERLEWVDDSIVMSWIKQLQFHMDASTKIVQLLTEEPLSWRAGRLVDLPAAFDHLFAVFFKKTCDRCKTVPTDPCICLACGTLVCHRGDCCLERDLLPKSEIESHAAKCGDGASIFMSVHSTLVLIVEDGRGAVWGSVYLDSHGEEDRNLKRGKPLTLSEKRYDLLKTQWQLQSFSQTKLRWFNFDHLSLLLGDSHIQL</sequence>
<feature type="zinc finger region" description="UBR-type" evidence="9">
    <location>
        <begin position="110"/>
        <end position="181"/>
    </location>
</feature>
<protein>
    <recommendedName>
        <fullName evidence="10">E3 ubiquitin-protein ligase</fullName>
        <ecNumber evidence="10">2.3.2.27</ecNumber>
    </recommendedName>
</protein>
<proteinExistence type="inferred from homology"/>
<accession>A0A914W4K0</accession>
<evidence type="ECO:0000256" key="4">
    <source>
        <dbReference type="ARBA" id="ARBA00022723"/>
    </source>
</evidence>
<dbReference type="EC" id="2.3.2.27" evidence="10"/>
<evidence type="ECO:0000256" key="8">
    <source>
        <dbReference type="ARBA" id="ARBA00046341"/>
    </source>
</evidence>
<dbReference type="GO" id="GO:0071596">
    <property type="term" value="P:ubiquitin-dependent protein catabolic process via the N-end rule pathway"/>
    <property type="evidence" value="ECO:0007669"/>
    <property type="project" value="UniProtKB-UniRule"/>
</dbReference>
<keyword evidence="12" id="KW-1185">Reference proteome</keyword>
<dbReference type="PANTHER" id="PTHR21497:SF39">
    <property type="entry name" value="E3 UBIQUITIN-PROTEIN LIGASE UBR3"/>
    <property type="match status" value="1"/>
</dbReference>
<reference evidence="13" key="1">
    <citation type="submission" date="2022-11" db="UniProtKB">
        <authorList>
            <consortium name="WormBaseParasite"/>
        </authorList>
    </citation>
    <scope>IDENTIFICATION</scope>
</reference>
<keyword evidence="4 10" id="KW-0479">Metal-binding</keyword>
<evidence type="ECO:0000256" key="6">
    <source>
        <dbReference type="ARBA" id="ARBA00022786"/>
    </source>
</evidence>
<dbReference type="GO" id="GO:0000151">
    <property type="term" value="C:ubiquitin ligase complex"/>
    <property type="evidence" value="ECO:0007669"/>
    <property type="project" value="TreeGrafter"/>
</dbReference>
<evidence type="ECO:0000259" key="11">
    <source>
        <dbReference type="PROSITE" id="PS51157"/>
    </source>
</evidence>
<dbReference type="Pfam" id="PF18995">
    <property type="entry name" value="PRT6_C"/>
    <property type="match status" value="1"/>
</dbReference>
<dbReference type="Gene3D" id="2.10.110.30">
    <property type="match status" value="1"/>
</dbReference>
<name>A0A914W4K0_9BILA</name>
<evidence type="ECO:0000313" key="12">
    <source>
        <dbReference type="Proteomes" id="UP000887566"/>
    </source>
</evidence>
<dbReference type="InterPro" id="IPR003126">
    <property type="entry name" value="Znf_UBR"/>
</dbReference>
<dbReference type="InterPro" id="IPR039164">
    <property type="entry name" value="UBR1-like"/>
</dbReference>
<evidence type="ECO:0000256" key="10">
    <source>
        <dbReference type="RuleBase" id="RU366018"/>
    </source>
</evidence>
<dbReference type="GO" id="GO:0008270">
    <property type="term" value="F:zinc ion binding"/>
    <property type="evidence" value="ECO:0007669"/>
    <property type="project" value="UniProtKB-UniRule"/>
</dbReference>
<dbReference type="PANTHER" id="PTHR21497">
    <property type="entry name" value="UBIQUITIN LIGASE E3 ALPHA-RELATED"/>
    <property type="match status" value="1"/>
</dbReference>
<feature type="domain" description="UBR-type" evidence="11">
    <location>
        <begin position="110"/>
        <end position="181"/>
    </location>
</feature>
<evidence type="ECO:0000313" key="13">
    <source>
        <dbReference type="WBParaSite" id="PSAMB.scaffold315size57178.g4680.t1"/>
    </source>
</evidence>
<evidence type="ECO:0000256" key="3">
    <source>
        <dbReference type="ARBA" id="ARBA00022679"/>
    </source>
</evidence>
<comment type="catalytic activity">
    <reaction evidence="1 10">
        <text>S-ubiquitinyl-[E2 ubiquitin-conjugating enzyme]-L-cysteine + [acceptor protein]-L-lysine = [E2 ubiquitin-conjugating enzyme]-L-cysteine + N(6)-ubiquitinyl-[acceptor protein]-L-lysine.</text>
        <dbReference type="EC" id="2.3.2.27"/>
    </reaction>
</comment>
<evidence type="ECO:0000256" key="5">
    <source>
        <dbReference type="ARBA" id="ARBA00022771"/>
    </source>
</evidence>
<dbReference type="SMART" id="SM00396">
    <property type="entry name" value="ZnF_UBR1"/>
    <property type="match status" value="1"/>
</dbReference>
<evidence type="ECO:0000256" key="7">
    <source>
        <dbReference type="ARBA" id="ARBA00022833"/>
    </source>
</evidence>
<dbReference type="PROSITE" id="PS51157">
    <property type="entry name" value="ZF_UBR"/>
    <property type="match status" value="1"/>
</dbReference>
<dbReference type="GO" id="GO:0061630">
    <property type="term" value="F:ubiquitin protein ligase activity"/>
    <property type="evidence" value="ECO:0007669"/>
    <property type="project" value="UniProtKB-UniRule"/>
</dbReference>
<comment type="function">
    <text evidence="10">Ubiquitin ligase protein which is a component of the N-end rule pathway. Recognizes and binds to proteins bearing specific N-terminal residues that are destabilizing according to the N-end rule, leading to their ubiquitination and subsequent degradation.</text>
</comment>
<dbReference type="GO" id="GO:0005737">
    <property type="term" value="C:cytoplasm"/>
    <property type="evidence" value="ECO:0007669"/>
    <property type="project" value="TreeGrafter"/>
</dbReference>
<dbReference type="InterPro" id="IPR055194">
    <property type="entry name" value="UBR1-like_WH"/>
</dbReference>
<keyword evidence="3 10" id="KW-0808">Transferase</keyword>
<dbReference type="CDD" id="cd19673">
    <property type="entry name" value="UBR-box_UBR3"/>
    <property type="match status" value="1"/>
</dbReference>
<dbReference type="FunFam" id="2.10.110.30:FF:000002">
    <property type="entry name" value="Putative e3 ubiquitin-protein ligase ubr3"/>
    <property type="match status" value="1"/>
</dbReference>
<dbReference type="WBParaSite" id="PSAMB.scaffold315size57178.g4680.t1">
    <property type="protein sequence ID" value="PSAMB.scaffold315size57178.g4680.t1"/>
    <property type="gene ID" value="PSAMB.scaffold315size57178.g4680"/>
</dbReference>
<evidence type="ECO:0000256" key="2">
    <source>
        <dbReference type="ARBA" id="ARBA00004906"/>
    </source>
</evidence>
<evidence type="ECO:0000256" key="1">
    <source>
        <dbReference type="ARBA" id="ARBA00000900"/>
    </source>
</evidence>
<organism evidence="12 13">
    <name type="scientific">Plectus sambesii</name>
    <dbReference type="NCBI Taxonomy" id="2011161"/>
    <lineage>
        <taxon>Eukaryota</taxon>
        <taxon>Metazoa</taxon>
        <taxon>Ecdysozoa</taxon>
        <taxon>Nematoda</taxon>
        <taxon>Chromadorea</taxon>
        <taxon>Plectida</taxon>
        <taxon>Plectina</taxon>
        <taxon>Plectoidea</taxon>
        <taxon>Plectidae</taxon>
        <taxon>Plectus</taxon>
    </lineage>
</organism>
<dbReference type="Proteomes" id="UP000887566">
    <property type="component" value="Unplaced"/>
</dbReference>